<evidence type="ECO:0000256" key="9">
    <source>
        <dbReference type="ARBA" id="ARBA00022777"/>
    </source>
</evidence>
<dbReference type="PRINTS" id="PR00344">
    <property type="entry name" value="BCTRLSENSOR"/>
</dbReference>
<dbReference type="EMBL" id="RSCJ01000036">
    <property type="protein sequence ID" value="RUR73355.1"/>
    <property type="molecule type" value="Genomic_DNA"/>
</dbReference>
<keyword evidence="9" id="KW-0418">Kinase</keyword>
<dbReference type="CDD" id="cd00130">
    <property type="entry name" value="PAS"/>
    <property type="match status" value="4"/>
</dbReference>
<dbReference type="InterPro" id="IPR011006">
    <property type="entry name" value="CheY-like_superfamily"/>
</dbReference>
<dbReference type="Gene3D" id="1.10.287.130">
    <property type="match status" value="1"/>
</dbReference>
<gene>
    <name evidence="22" type="ORF">PCC6912_57130</name>
</gene>
<feature type="domain" description="PAC" evidence="21">
    <location>
        <begin position="321"/>
        <end position="373"/>
    </location>
</feature>
<dbReference type="InterPro" id="IPR001610">
    <property type="entry name" value="PAC"/>
</dbReference>
<dbReference type="GO" id="GO:0005524">
    <property type="term" value="F:ATP binding"/>
    <property type="evidence" value="ECO:0007669"/>
    <property type="project" value="UniProtKB-KW"/>
</dbReference>
<feature type="domain" description="Response regulatory" evidence="19">
    <location>
        <begin position="1050"/>
        <end position="1168"/>
    </location>
</feature>
<feature type="domain" description="PAS" evidence="20">
    <location>
        <begin position="533"/>
        <end position="589"/>
    </location>
</feature>
<dbReference type="Pfam" id="PF02518">
    <property type="entry name" value="HATPase_c"/>
    <property type="match status" value="1"/>
</dbReference>
<feature type="transmembrane region" description="Helical" evidence="17">
    <location>
        <begin position="87"/>
        <end position="104"/>
    </location>
</feature>
<evidence type="ECO:0000256" key="17">
    <source>
        <dbReference type="SAM" id="Phobius"/>
    </source>
</evidence>
<comment type="subcellular location">
    <subcellularLocation>
        <location evidence="2">Membrane</location>
        <topology evidence="2">Multi-pass membrane protein</topology>
    </subcellularLocation>
</comment>
<dbReference type="EC" id="2.7.13.3" evidence="4"/>
<dbReference type="SMART" id="SM00091">
    <property type="entry name" value="PAS"/>
    <property type="match status" value="4"/>
</dbReference>
<dbReference type="SMART" id="SM00387">
    <property type="entry name" value="HATPase_c"/>
    <property type="match status" value="1"/>
</dbReference>
<evidence type="ECO:0000256" key="15">
    <source>
        <dbReference type="PROSITE-ProRule" id="PRU00169"/>
    </source>
</evidence>
<dbReference type="SMART" id="SM00388">
    <property type="entry name" value="HisKA"/>
    <property type="match status" value="1"/>
</dbReference>
<dbReference type="InterPro" id="IPR000014">
    <property type="entry name" value="PAS"/>
</dbReference>
<evidence type="ECO:0000256" key="11">
    <source>
        <dbReference type="ARBA" id="ARBA00022989"/>
    </source>
</evidence>
<dbReference type="InterPro" id="IPR038318">
    <property type="entry name" value="KdpD_sf"/>
</dbReference>
<evidence type="ECO:0000256" key="13">
    <source>
        <dbReference type="ARBA" id="ARBA00023136"/>
    </source>
</evidence>
<feature type="modified residue" description="4-aspartylphosphate" evidence="15">
    <location>
        <position position="1099"/>
    </location>
</feature>
<dbReference type="NCBIfam" id="TIGR00229">
    <property type="entry name" value="sensory_box"/>
    <property type="match status" value="4"/>
</dbReference>
<dbReference type="InterPro" id="IPR013655">
    <property type="entry name" value="PAS_fold_3"/>
</dbReference>
<evidence type="ECO:0000256" key="12">
    <source>
        <dbReference type="ARBA" id="ARBA00023012"/>
    </source>
</evidence>
<dbReference type="SMART" id="SM00448">
    <property type="entry name" value="REC"/>
    <property type="match status" value="1"/>
</dbReference>
<feature type="coiled-coil region" evidence="16">
    <location>
        <begin position="759"/>
        <end position="789"/>
    </location>
</feature>
<name>A0A3S0XND6_CHLFR</name>
<evidence type="ECO:0000313" key="22">
    <source>
        <dbReference type="EMBL" id="RUR73355.1"/>
    </source>
</evidence>
<keyword evidence="11 17" id="KW-1133">Transmembrane helix</keyword>
<comment type="caution">
    <text evidence="22">The sequence shown here is derived from an EMBL/GenBank/DDBJ whole genome shotgun (WGS) entry which is preliminary data.</text>
</comment>
<evidence type="ECO:0000256" key="1">
    <source>
        <dbReference type="ARBA" id="ARBA00000085"/>
    </source>
</evidence>
<feature type="domain" description="PAC" evidence="21">
    <location>
        <begin position="196"/>
        <end position="248"/>
    </location>
</feature>
<dbReference type="SMART" id="SM00086">
    <property type="entry name" value="PAC"/>
    <property type="match status" value="5"/>
</dbReference>
<dbReference type="FunFam" id="3.30.450.20:FF:000099">
    <property type="entry name" value="Sensory box sensor histidine kinase"/>
    <property type="match status" value="1"/>
</dbReference>
<evidence type="ECO:0000259" key="21">
    <source>
        <dbReference type="PROSITE" id="PS50113"/>
    </source>
</evidence>
<keyword evidence="6" id="KW-0808">Transferase</keyword>
<dbReference type="SUPFAM" id="SSF52172">
    <property type="entry name" value="CheY-like"/>
    <property type="match status" value="1"/>
</dbReference>
<keyword evidence="5 15" id="KW-0597">Phosphoprotein</keyword>
<dbReference type="Gene3D" id="2.10.70.100">
    <property type="match status" value="1"/>
</dbReference>
<dbReference type="CDD" id="cd16922">
    <property type="entry name" value="HATPase_EvgS-ArcB-TorS-like"/>
    <property type="match status" value="1"/>
</dbReference>
<proteinExistence type="inferred from homology"/>
<comment type="catalytic activity">
    <reaction evidence="1">
        <text>ATP + protein L-histidine = ADP + protein N-phospho-L-histidine.</text>
        <dbReference type="EC" id="2.7.13.3"/>
    </reaction>
</comment>
<dbReference type="GO" id="GO:0000155">
    <property type="term" value="F:phosphorelay sensor kinase activity"/>
    <property type="evidence" value="ECO:0007669"/>
    <property type="project" value="InterPro"/>
</dbReference>
<dbReference type="Pfam" id="PF13426">
    <property type="entry name" value="PAS_9"/>
    <property type="match status" value="2"/>
</dbReference>
<dbReference type="InterPro" id="IPR001789">
    <property type="entry name" value="Sig_transdc_resp-reg_receiver"/>
</dbReference>
<evidence type="ECO:0000256" key="3">
    <source>
        <dbReference type="ARBA" id="ARBA00006402"/>
    </source>
</evidence>
<dbReference type="InterPro" id="IPR036890">
    <property type="entry name" value="HATPase_C_sf"/>
</dbReference>
<sequence>MSKVQCDHVQRYGFSILSVLLALLLGLLLEELLRFEVSLLFFAAVVFSSWYGGFAPGLVATVLAIVAKNYFFLPPSYSLLLNSWADVLHLFIFSSIALLIGLLISQLRNGKQKAEAELAKLQVSYRRLFETANEGIWIFDNQGQTEYVNQCLAQKLGYSIEQMLKRPIFDFMDSQARIEVEQWLEQQRQSVHQTKQQFDLRLRHKNQSELWTIISTSAVLNTQGDFSGAIAMLTDITKHKQVEVALRESEERYRSLVVATSQIVWTTEPDGRVVDIPDWRAYTGQTQEQVKDWGWLEALHPDERQRTAKIWTHAVQTASIYDTEYRVRGADGIYRYFSARGVPVTTEGGKIREWVGVCSDITYRKQAEEALRQSEAIAKARAEELETFMETVPAAVWIASDPQCHYMTANRTAYKLMRLPAGSVITATPVGGEYPFQVKIQKNGQDIPVTELPMQQAARTGQDVEAEFELVFDKDDVRSIYGKAVPLRDDFGAVRGAIGAFIDVTERKQTEAALRQKQEWLDLAQAAAKVGSFEWNIQTNVNIWSKELEAIYGLEPGEFGGTYEEWARWIHPDDLAKAEADLRSALQTGELFTDWRVIWKDGSIHWLHGRATVFYDDEGKPFKMLGINVDITDRKQAEIALRASESRFRRIVDSNIIGVFFYDMSGNITQANDAFLQMVGYAQEDLLAGKLDWQEMTPAEHVERTEQAVDELELYGVCTPFEKEFFRKDGSRVFVVIAAALFEDSPEQGFACAIDITDRKQAETERDRLLQLEQKARAEAEAANRIKDDFLAIVSHELRSPLNPILGWSKLLLTRKLDAAKTTQALETIERNAKLQTRLIDDLLDVSRILRGKLSLNVCAVDLVSTIEAALETVRLFAEAKSIQIQTQFAPGIGKVEGDPNRLQQVVWNLLSNAIKFTPNGGQVEVRLGTRDWGLGTEGQRSNPQSPIANYAQITVSDTGKGISPDFLPYVFERFRQADEATTRKFGGLGLGLAIVRHIVELHGGSIQVTSPGEGLGATFTVTLPLMSTVSQASEETYSPDSLINLQGLRIVVVDDDVDTLNLLILILEQYGVEVHGVASAREALLAIAKFQPDLLLSDIAMPEIDGYTLIRQVRALEATSPRKLPAIALTAFAGEANHQKVISAGFHRHLTKPVDPSELAVAIAALTRRNSND</sequence>
<dbReference type="SUPFAM" id="SSF47384">
    <property type="entry name" value="Homodimeric domain of signal transducing histidine kinase"/>
    <property type="match status" value="1"/>
</dbReference>
<dbReference type="InterPro" id="IPR035965">
    <property type="entry name" value="PAS-like_dom_sf"/>
</dbReference>
<dbReference type="Pfam" id="PF08448">
    <property type="entry name" value="PAS_4"/>
    <property type="match status" value="1"/>
</dbReference>
<dbReference type="Proteomes" id="UP000268857">
    <property type="component" value="Unassembled WGS sequence"/>
</dbReference>
<evidence type="ECO:0000313" key="23">
    <source>
        <dbReference type="Proteomes" id="UP000268857"/>
    </source>
</evidence>
<feature type="transmembrane region" description="Helical" evidence="17">
    <location>
        <begin position="12"/>
        <end position="29"/>
    </location>
</feature>
<feature type="domain" description="Histidine kinase" evidence="18">
    <location>
        <begin position="793"/>
        <end position="1028"/>
    </location>
</feature>
<keyword evidence="7 17" id="KW-0812">Transmembrane</keyword>
<dbReference type="Gene3D" id="3.40.50.2300">
    <property type="match status" value="1"/>
</dbReference>
<keyword evidence="16" id="KW-0175">Coiled coil</keyword>
<feature type="domain" description="PAC" evidence="21">
    <location>
        <begin position="719"/>
        <end position="768"/>
    </location>
</feature>
<comment type="similarity">
    <text evidence="3">In the N-terminal section; belongs to the phytochrome family.</text>
</comment>
<dbReference type="Gene3D" id="3.30.565.10">
    <property type="entry name" value="Histidine kinase-like ATPase, C-terminal domain"/>
    <property type="match status" value="1"/>
</dbReference>
<keyword evidence="13 17" id="KW-0472">Membrane</keyword>
<dbReference type="SUPFAM" id="SSF55874">
    <property type="entry name" value="ATPase domain of HSP90 chaperone/DNA topoisomerase II/histidine kinase"/>
    <property type="match status" value="1"/>
</dbReference>
<evidence type="ECO:0000256" key="14">
    <source>
        <dbReference type="ARBA" id="ARBA00074306"/>
    </source>
</evidence>
<feature type="domain" description="PAC" evidence="21">
    <location>
        <begin position="591"/>
        <end position="643"/>
    </location>
</feature>
<dbReference type="AlphaFoldDB" id="A0A3S0XND6"/>
<protein>
    <recommendedName>
        <fullName evidence="14">Circadian input-output histidine kinase CikA</fullName>
        <ecNumber evidence="4">2.7.13.3</ecNumber>
    </recommendedName>
</protein>
<dbReference type="Pfam" id="PF08447">
    <property type="entry name" value="PAS_3"/>
    <property type="match status" value="2"/>
</dbReference>
<dbReference type="InterPro" id="IPR036097">
    <property type="entry name" value="HisK_dim/P_sf"/>
</dbReference>
<keyword evidence="23" id="KW-1185">Reference proteome</keyword>
<feature type="coiled-coil region" evidence="16">
    <location>
        <begin position="104"/>
        <end position="131"/>
    </location>
</feature>
<dbReference type="STRING" id="211165.GCA_000317285_06383"/>
<dbReference type="OrthoDB" id="5555607at2"/>
<evidence type="ECO:0000256" key="4">
    <source>
        <dbReference type="ARBA" id="ARBA00012438"/>
    </source>
</evidence>
<feature type="domain" description="PAC" evidence="21">
    <location>
        <begin position="464"/>
        <end position="516"/>
    </location>
</feature>
<dbReference type="Pfam" id="PF00072">
    <property type="entry name" value="Response_reg"/>
    <property type="match status" value="1"/>
</dbReference>
<dbReference type="CDD" id="cd00082">
    <property type="entry name" value="HisKA"/>
    <property type="match status" value="1"/>
</dbReference>
<accession>A0A3S0XND6</accession>
<dbReference type="InterPro" id="IPR003661">
    <property type="entry name" value="HisK_dim/P_dom"/>
</dbReference>
<dbReference type="PROSITE" id="PS50113">
    <property type="entry name" value="PAC"/>
    <property type="match status" value="5"/>
</dbReference>
<keyword evidence="10" id="KW-0067">ATP-binding</keyword>
<dbReference type="Gene3D" id="1.20.120.620">
    <property type="entry name" value="Backbone structure of the membrane domain of e. Coli histidine kinase receptor kdpd"/>
    <property type="match status" value="1"/>
</dbReference>
<evidence type="ECO:0000256" key="7">
    <source>
        <dbReference type="ARBA" id="ARBA00022692"/>
    </source>
</evidence>
<dbReference type="InterPro" id="IPR000700">
    <property type="entry name" value="PAS-assoc_C"/>
</dbReference>
<dbReference type="CDD" id="cd17580">
    <property type="entry name" value="REC_2_DhkD-like"/>
    <property type="match status" value="1"/>
</dbReference>
<dbReference type="InterPro" id="IPR003594">
    <property type="entry name" value="HATPase_dom"/>
</dbReference>
<dbReference type="InterPro" id="IPR005467">
    <property type="entry name" value="His_kinase_dom"/>
</dbReference>
<dbReference type="Gene3D" id="3.30.450.20">
    <property type="entry name" value="PAS domain"/>
    <property type="match status" value="5"/>
</dbReference>
<dbReference type="PANTHER" id="PTHR43547:SF2">
    <property type="entry name" value="HYBRID SIGNAL TRANSDUCTION HISTIDINE KINASE C"/>
    <property type="match status" value="1"/>
</dbReference>
<evidence type="ECO:0000256" key="16">
    <source>
        <dbReference type="SAM" id="Coils"/>
    </source>
</evidence>
<keyword evidence="12" id="KW-0902">Two-component regulatory system</keyword>
<dbReference type="PROSITE" id="PS50110">
    <property type="entry name" value="RESPONSE_REGULATORY"/>
    <property type="match status" value="1"/>
</dbReference>
<evidence type="ECO:0000256" key="5">
    <source>
        <dbReference type="ARBA" id="ARBA00022553"/>
    </source>
</evidence>
<evidence type="ECO:0000256" key="8">
    <source>
        <dbReference type="ARBA" id="ARBA00022741"/>
    </source>
</evidence>
<evidence type="ECO:0000256" key="10">
    <source>
        <dbReference type="ARBA" id="ARBA00022840"/>
    </source>
</evidence>
<dbReference type="InterPro" id="IPR025201">
    <property type="entry name" value="KdpD_TM"/>
</dbReference>
<feature type="domain" description="PAS" evidence="20">
    <location>
        <begin position="644"/>
        <end position="687"/>
    </location>
</feature>
<dbReference type="FunFam" id="3.30.565.10:FF:000010">
    <property type="entry name" value="Sensor histidine kinase RcsC"/>
    <property type="match status" value="1"/>
</dbReference>
<dbReference type="GO" id="GO:0016020">
    <property type="term" value="C:membrane"/>
    <property type="evidence" value="ECO:0007669"/>
    <property type="project" value="UniProtKB-SubCell"/>
</dbReference>
<keyword evidence="8" id="KW-0547">Nucleotide-binding</keyword>
<evidence type="ECO:0000259" key="20">
    <source>
        <dbReference type="PROSITE" id="PS50112"/>
    </source>
</evidence>
<feature type="transmembrane region" description="Helical" evidence="17">
    <location>
        <begin position="41"/>
        <end position="67"/>
    </location>
</feature>
<dbReference type="Pfam" id="PF00512">
    <property type="entry name" value="HisKA"/>
    <property type="match status" value="1"/>
</dbReference>
<evidence type="ECO:0000259" key="18">
    <source>
        <dbReference type="PROSITE" id="PS50109"/>
    </source>
</evidence>
<organism evidence="22 23">
    <name type="scientific">Chlorogloeopsis fritschii PCC 6912</name>
    <dbReference type="NCBI Taxonomy" id="211165"/>
    <lineage>
        <taxon>Bacteria</taxon>
        <taxon>Bacillati</taxon>
        <taxon>Cyanobacteriota</taxon>
        <taxon>Cyanophyceae</taxon>
        <taxon>Nostocales</taxon>
        <taxon>Chlorogloeopsidaceae</taxon>
        <taxon>Chlorogloeopsis</taxon>
    </lineage>
</organism>
<dbReference type="PROSITE" id="PS50112">
    <property type="entry name" value="PAS"/>
    <property type="match status" value="3"/>
</dbReference>
<evidence type="ECO:0000256" key="2">
    <source>
        <dbReference type="ARBA" id="ARBA00004141"/>
    </source>
</evidence>
<dbReference type="RefSeq" id="WP_016876616.1">
    <property type="nucleotide sequence ID" value="NZ_AJLN01000146.1"/>
</dbReference>
<feature type="domain" description="PAS" evidence="20">
    <location>
        <begin position="121"/>
        <end position="186"/>
    </location>
</feature>
<dbReference type="SUPFAM" id="SSF55785">
    <property type="entry name" value="PYP-like sensor domain (PAS domain)"/>
    <property type="match status" value="5"/>
</dbReference>
<evidence type="ECO:0000259" key="19">
    <source>
        <dbReference type="PROSITE" id="PS50110"/>
    </source>
</evidence>
<dbReference type="InterPro" id="IPR004358">
    <property type="entry name" value="Sig_transdc_His_kin-like_C"/>
</dbReference>
<dbReference type="PROSITE" id="PS50109">
    <property type="entry name" value="HIS_KIN"/>
    <property type="match status" value="1"/>
</dbReference>
<dbReference type="PANTHER" id="PTHR43547">
    <property type="entry name" value="TWO-COMPONENT HISTIDINE KINASE"/>
    <property type="match status" value="1"/>
</dbReference>
<dbReference type="Pfam" id="PF13493">
    <property type="entry name" value="DUF4118"/>
    <property type="match status" value="1"/>
</dbReference>
<dbReference type="InterPro" id="IPR013656">
    <property type="entry name" value="PAS_4"/>
</dbReference>
<reference evidence="22 23" key="1">
    <citation type="journal article" date="2019" name="Genome Biol. Evol.">
        <title>Day and night: Metabolic profiles and evolutionary relationships of six axenic non-marine cyanobacteria.</title>
        <authorList>
            <person name="Will S.E."/>
            <person name="Henke P."/>
            <person name="Boedeker C."/>
            <person name="Huang S."/>
            <person name="Brinkmann H."/>
            <person name="Rohde M."/>
            <person name="Jarek M."/>
            <person name="Friedl T."/>
            <person name="Seufert S."/>
            <person name="Schumacher M."/>
            <person name="Overmann J."/>
            <person name="Neumann-Schaal M."/>
            <person name="Petersen J."/>
        </authorList>
    </citation>
    <scope>NUCLEOTIDE SEQUENCE [LARGE SCALE GENOMIC DNA]</scope>
    <source>
        <strain evidence="22 23">PCC 6912</strain>
    </source>
</reference>
<evidence type="ECO:0000256" key="6">
    <source>
        <dbReference type="ARBA" id="ARBA00022679"/>
    </source>
</evidence>